<accession>A0A6J5QEC8</accession>
<dbReference type="EMBL" id="LR796920">
    <property type="protein sequence ID" value="CAB4174897.1"/>
    <property type="molecule type" value="Genomic_DNA"/>
</dbReference>
<evidence type="ECO:0000313" key="2">
    <source>
        <dbReference type="EMBL" id="CAB4179861.1"/>
    </source>
</evidence>
<protein>
    <submittedName>
        <fullName evidence="2">Uncharacterized protein</fullName>
    </submittedName>
</protein>
<dbReference type="EMBL" id="LR797127">
    <property type="protein sequence ID" value="CAB4188653.1"/>
    <property type="molecule type" value="Genomic_DNA"/>
</dbReference>
<gene>
    <name evidence="2" type="ORF">UFOVP1035_86</name>
    <name evidence="3" type="ORF">UFOVP1181_45</name>
    <name evidence="1" type="ORF">UFOVP965_90</name>
</gene>
<sequence length="75" mass="8440">MKYGIMASFEPHSGVGDSKVTYYDERVFRSAKRAIKAINGEYGEILAQSATLDTENENDLQGYYLDDLYVYGVTT</sequence>
<reference evidence="2" key="1">
    <citation type="submission" date="2020-05" db="EMBL/GenBank/DDBJ databases">
        <authorList>
            <person name="Chiriac C."/>
            <person name="Salcher M."/>
            <person name="Ghai R."/>
            <person name="Kavagutti S V."/>
        </authorList>
    </citation>
    <scope>NUCLEOTIDE SEQUENCE</scope>
</reference>
<evidence type="ECO:0000313" key="1">
    <source>
        <dbReference type="EMBL" id="CAB4174897.1"/>
    </source>
</evidence>
<evidence type="ECO:0000313" key="3">
    <source>
        <dbReference type="EMBL" id="CAB4188653.1"/>
    </source>
</evidence>
<proteinExistence type="predicted"/>
<organism evidence="2">
    <name type="scientific">uncultured Caudovirales phage</name>
    <dbReference type="NCBI Taxonomy" id="2100421"/>
    <lineage>
        <taxon>Viruses</taxon>
        <taxon>Duplodnaviria</taxon>
        <taxon>Heunggongvirae</taxon>
        <taxon>Uroviricota</taxon>
        <taxon>Caudoviricetes</taxon>
        <taxon>Peduoviridae</taxon>
        <taxon>Maltschvirus</taxon>
        <taxon>Maltschvirus maltsch</taxon>
    </lineage>
</organism>
<name>A0A6J5QEC8_9CAUD</name>
<dbReference type="EMBL" id="LR796984">
    <property type="protein sequence ID" value="CAB4179861.1"/>
    <property type="molecule type" value="Genomic_DNA"/>
</dbReference>